<dbReference type="InterPro" id="IPR011701">
    <property type="entry name" value="MFS"/>
</dbReference>
<feature type="transmembrane region" description="Helical" evidence="6">
    <location>
        <begin position="290"/>
        <end position="317"/>
    </location>
</feature>
<dbReference type="GO" id="GO:0000329">
    <property type="term" value="C:fungal-type vacuole membrane"/>
    <property type="evidence" value="ECO:0007669"/>
    <property type="project" value="TreeGrafter"/>
</dbReference>
<feature type="transmembrane region" description="Helical" evidence="6">
    <location>
        <begin position="103"/>
        <end position="123"/>
    </location>
</feature>
<dbReference type="GO" id="GO:0015174">
    <property type="term" value="F:basic amino acid transmembrane transporter activity"/>
    <property type="evidence" value="ECO:0007669"/>
    <property type="project" value="TreeGrafter"/>
</dbReference>
<protein>
    <submittedName>
        <fullName evidence="8">MFS general substrate transporter</fullName>
    </submittedName>
</protein>
<feature type="transmembrane region" description="Helical" evidence="6">
    <location>
        <begin position="129"/>
        <end position="151"/>
    </location>
</feature>
<dbReference type="OrthoDB" id="4160219at2759"/>
<evidence type="ECO:0000256" key="1">
    <source>
        <dbReference type="ARBA" id="ARBA00004141"/>
    </source>
</evidence>
<sequence>MSQRTLAETEDTVEDATEHGENTPLVATPSAAPYHATSYALSLAVLILLQSMNISMLTTTQSAIAKDLRAYDKTSWFTSTYLITMSALGPLNGKLSGIFSPPACIFVSSMILAVGGVFSGLASNFELFLVGRSISGCGAAGIFTVAVILVLDLTKQARRGLAIGLLNAGYTAGVAFGATTAGTLLPLTGWRVLFYGQAPIALLAGTVLFLSLPKWNETENDLSVARLDYLGALTLTASIVLLLLGLSSPKSIQIWPIVASLIVLVMFVVWEMYGAYDPIIPVRLLRSRGLLFTCLGTVGYMMTRWTVLFYAPTYAIAVREWSPGTAGSILIPTNAGFALGGLLVGWLHIKRSGSFYYASLVAYTLFPLTMAALALLSAQQSSVILYLVIIFINGAISGAALNYTLAHVLHLTPKDTHYVATSLITTFRGLAGSFGAAIGGGFFTRQLNATLHAEFRHKGIRNEPLVRELLGSPALVRNLKGIAEAAAVDGYEAALRTLFFAGAGLAATMILVQAATGRQ</sequence>
<dbReference type="InterPro" id="IPR020846">
    <property type="entry name" value="MFS_dom"/>
</dbReference>
<keyword evidence="4 6" id="KW-0472">Membrane</keyword>
<feature type="transmembrane region" description="Helical" evidence="6">
    <location>
        <begin position="252"/>
        <end position="270"/>
    </location>
</feature>
<feature type="transmembrane region" description="Helical" evidence="6">
    <location>
        <begin position="192"/>
        <end position="212"/>
    </location>
</feature>
<evidence type="ECO:0000313" key="8">
    <source>
        <dbReference type="EMBL" id="KAF2858061.1"/>
    </source>
</evidence>
<feature type="transmembrane region" description="Helical" evidence="6">
    <location>
        <begin position="329"/>
        <end position="349"/>
    </location>
</feature>
<dbReference type="PROSITE" id="PS50850">
    <property type="entry name" value="MFS"/>
    <property type="match status" value="1"/>
</dbReference>
<keyword evidence="2 6" id="KW-0812">Transmembrane</keyword>
<dbReference type="Proteomes" id="UP000799421">
    <property type="component" value="Unassembled WGS sequence"/>
</dbReference>
<dbReference type="PANTHER" id="PTHR23501:SF6">
    <property type="entry name" value="MULTIDRUG TRANSPORTER, PUTATIVE (AFU_ORTHOLOGUE AFUA_3G14560)-RELATED"/>
    <property type="match status" value="1"/>
</dbReference>
<feature type="transmembrane region" description="Helical" evidence="6">
    <location>
        <begin position="356"/>
        <end position="377"/>
    </location>
</feature>
<gene>
    <name evidence="8" type="ORF">K470DRAFT_222090</name>
</gene>
<dbReference type="EMBL" id="MU006019">
    <property type="protein sequence ID" value="KAF2858061.1"/>
    <property type="molecule type" value="Genomic_DNA"/>
</dbReference>
<name>A0A6A7BS51_9PEZI</name>
<feature type="transmembrane region" description="Helical" evidence="6">
    <location>
        <begin position="224"/>
        <end position="246"/>
    </location>
</feature>
<keyword evidence="9" id="KW-1185">Reference proteome</keyword>
<evidence type="ECO:0000256" key="6">
    <source>
        <dbReference type="SAM" id="Phobius"/>
    </source>
</evidence>
<dbReference type="InterPro" id="IPR036259">
    <property type="entry name" value="MFS_trans_sf"/>
</dbReference>
<feature type="transmembrane region" description="Helical" evidence="6">
    <location>
        <begin position="418"/>
        <end position="443"/>
    </location>
</feature>
<feature type="transmembrane region" description="Helical" evidence="6">
    <location>
        <begin position="498"/>
        <end position="516"/>
    </location>
</feature>
<evidence type="ECO:0000256" key="4">
    <source>
        <dbReference type="ARBA" id="ARBA00023136"/>
    </source>
</evidence>
<dbReference type="Gene3D" id="1.20.1250.20">
    <property type="entry name" value="MFS general substrate transporter like domains"/>
    <property type="match status" value="2"/>
</dbReference>
<feature type="domain" description="Major facilitator superfamily (MFS) profile" evidence="7">
    <location>
        <begin position="39"/>
        <end position="519"/>
    </location>
</feature>
<evidence type="ECO:0000256" key="2">
    <source>
        <dbReference type="ARBA" id="ARBA00022692"/>
    </source>
</evidence>
<dbReference type="Pfam" id="PF07690">
    <property type="entry name" value="MFS_1"/>
    <property type="match status" value="1"/>
</dbReference>
<feature type="transmembrane region" description="Helical" evidence="6">
    <location>
        <begin position="383"/>
        <end position="406"/>
    </location>
</feature>
<reference evidence="8" key="1">
    <citation type="journal article" date="2020" name="Stud. Mycol.">
        <title>101 Dothideomycetes genomes: a test case for predicting lifestyles and emergence of pathogens.</title>
        <authorList>
            <person name="Haridas S."/>
            <person name="Albert R."/>
            <person name="Binder M."/>
            <person name="Bloem J."/>
            <person name="Labutti K."/>
            <person name="Salamov A."/>
            <person name="Andreopoulos B."/>
            <person name="Baker S."/>
            <person name="Barry K."/>
            <person name="Bills G."/>
            <person name="Bluhm B."/>
            <person name="Cannon C."/>
            <person name="Castanera R."/>
            <person name="Culley D."/>
            <person name="Daum C."/>
            <person name="Ezra D."/>
            <person name="Gonzalez J."/>
            <person name="Henrissat B."/>
            <person name="Kuo A."/>
            <person name="Liang C."/>
            <person name="Lipzen A."/>
            <person name="Lutzoni F."/>
            <person name="Magnuson J."/>
            <person name="Mondo S."/>
            <person name="Nolan M."/>
            <person name="Ohm R."/>
            <person name="Pangilinan J."/>
            <person name="Park H.-J."/>
            <person name="Ramirez L."/>
            <person name="Alfaro M."/>
            <person name="Sun H."/>
            <person name="Tritt A."/>
            <person name="Yoshinaga Y."/>
            <person name="Zwiers L.-H."/>
            <person name="Turgeon B."/>
            <person name="Goodwin S."/>
            <person name="Spatafora J."/>
            <person name="Crous P."/>
            <person name="Grigoriev I."/>
        </authorList>
    </citation>
    <scope>NUCLEOTIDE SEQUENCE</scope>
    <source>
        <strain evidence="8">CBS 480.64</strain>
    </source>
</reference>
<keyword evidence="3 6" id="KW-1133">Transmembrane helix</keyword>
<evidence type="ECO:0000256" key="3">
    <source>
        <dbReference type="ARBA" id="ARBA00022989"/>
    </source>
</evidence>
<accession>A0A6A7BS51</accession>
<evidence type="ECO:0000259" key="7">
    <source>
        <dbReference type="PROSITE" id="PS50850"/>
    </source>
</evidence>
<evidence type="ECO:0000313" key="9">
    <source>
        <dbReference type="Proteomes" id="UP000799421"/>
    </source>
</evidence>
<feature type="transmembrane region" description="Helical" evidence="6">
    <location>
        <begin position="163"/>
        <end position="186"/>
    </location>
</feature>
<dbReference type="PANTHER" id="PTHR23501">
    <property type="entry name" value="MAJOR FACILITATOR SUPERFAMILY"/>
    <property type="match status" value="1"/>
</dbReference>
<comment type="subcellular location">
    <subcellularLocation>
        <location evidence="1">Membrane</location>
        <topology evidence="1">Multi-pass membrane protein</topology>
    </subcellularLocation>
</comment>
<proteinExistence type="predicted"/>
<evidence type="ECO:0000256" key="5">
    <source>
        <dbReference type="SAM" id="MobiDB-lite"/>
    </source>
</evidence>
<dbReference type="SUPFAM" id="SSF103473">
    <property type="entry name" value="MFS general substrate transporter"/>
    <property type="match status" value="1"/>
</dbReference>
<feature type="region of interest" description="Disordered" evidence="5">
    <location>
        <begin position="1"/>
        <end position="25"/>
    </location>
</feature>
<dbReference type="AlphaFoldDB" id="A0A6A7BS51"/>
<organism evidence="8 9">
    <name type="scientific">Piedraia hortae CBS 480.64</name>
    <dbReference type="NCBI Taxonomy" id="1314780"/>
    <lineage>
        <taxon>Eukaryota</taxon>
        <taxon>Fungi</taxon>
        <taxon>Dikarya</taxon>
        <taxon>Ascomycota</taxon>
        <taxon>Pezizomycotina</taxon>
        <taxon>Dothideomycetes</taxon>
        <taxon>Dothideomycetidae</taxon>
        <taxon>Capnodiales</taxon>
        <taxon>Piedraiaceae</taxon>
        <taxon>Piedraia</taxon>
    </lineage>
</organism>